<sequence>MLKNIYHHYIGAHNLQALLKKEIKDGWSILDIGSGRNSCLSALDKTGWRVGIDHYLPYLKTSRQVRVHDENVLGDVRALPFKDNAFDCAVATEIIEHMEKEDGLIMLSEMERVARKRILLTTPNGFLPTLPGPDDNPDEAHISGWTVDELQGLGFKVYGFNGPKGLWTLKEGRSTMKAVPESLPIVASIVTDIASSMVYNNPDKAFQLFFIKDKTI</sequence>
<protein>
    <recommendedName>
        <fullName evidence="1">Methyltransferase type 11 domain-containing protein</fullName>
    </recommendedName>
</protein>
<evidence type="ECO:0000259" key="1">
    <source>
        <dbReference type="Pfam" id="PF08241"/>
    </source>
</evidence>
<dbReference type="Gene3D" id="3.40.50.150">
    <property type="entry name" value="Vaccinia Virus protein VP39"/>
    <property type="match status" value="1"/>
</dbReference>
<dbReference type="SUPFAM" id="SSF53335">
    <property type="entry name" value="S-adenosyl-L-methionine-dependent methyltransferases"/>
    <property type="match status" value="1"/>
</dbReference>
<dbReference type="EMBL" id="UOEA01000098">
    <property type="protein sequence ID" value="VAV85784.1"/>
    <property type="molecule type" value="Genomic_DNA"/>
</dbReference>
<gene>
    <name evidence="2" type="ORF">MNBD_DELTA01-1970</name>
</gene>
<organism evidence="2">
    <name type="scientific">hydrothermal vent metagenome</name>
    <dbReference type="NCBI Taxonomy" id="652676"/>
    <lineage>
        <taxon>unclassified sequences</taxon>
        <taxon>metagenomes</taxon>
        <taxon>ecological metagenomes</taxon>
    </lineage>
</organism>
<dbReference type="AlphaFoldDB" id="A0A3B0QW58"/>
<dbReference type="InterPro" id="IPR029063">
    <property type="entry name" value="SAM-dependent_MTases_sf"/>
</dbReference>
<reference evidence="2" key="1">
    <citation type="submission" date="2018-06" db="EMBL/GenBank/DDBJ databases">
        <authorList>
            <person name="Zhirakovskaya E."/>
        </authorList>
    </citation>
    <scope>NUCLEOTIDE SEQUENCE</scope>
</reference>
<name>A0A3B0QW58_9ZZZZ</name>
<dbReference type="GO" id="GO:0008757">
    <property type="term" value="F:S-adenosylmethionine-dependent methyltransferase activity"/>
    <property type="evidence" value="ECO:0007669"/>
    <property type="project" value="InterPro"/>
</dbReference>
<dbReference type="InterPro" id="IPR013216">
    <property type="entry name" value="Methyltransf_11"/>
</dbReference>
<dbReference type="Pfam" id="PF08241">
    <property type="entry name" value="Methyltransf_11"/>
    <property type="match status" value="1"/>
</dbReference>
<proteinExistence type="predicted"/>
<evidence type="ECO:0000313" key="2">
    <source>
        <dbReference type="EMBL" id="VAV85784.1"/>
    </source>
</evidence>
<feature type="domain" description="Methyltransferase type 11" evidence="1">
    <location>
        <begin position="30"/>
        <end position="116"/>
    </location>
</feature>
<accession>A0A3B0QW58</accession>